<feature type="domain" description="VWFA" evidence="2">
    <location>
        <begin position="21"/>
        <end position="202"/>
    </location>
</feature>
<dbReference type="PATRIC" id="fig|411473.3.peg.1170"/>
<sequence>MSENLSSFLGNAESIPKRVMPIFFLIDTSGSMEGKKIGAVNSAIEELIPDLRHLSESQADSEIKLSVLKFSTGCEWVTPALMSLDAFDDWEPLDANGLTDLGAAFLELNDKLSKNGFMDRGAASSGFYAPVILLLSDGEPTDDYLTALKKLQQNKWYQAALKIAIAIGEDANREVLKKAIRNVELLFTVNDIGSLKKIIRFIAVTSSQIASTSATVSEDSAEAPADVKDVRSTSAEHQMAEAAKVMLEEEKESAYSSIESTEESPEPMILGSDDSDDDDEWD</sequence>
<evidence type="ECO:0000256" key="1">
    <source>
        <dbReference type="SAM" id="MobiDB-lite"/>
    </source>
</evidence>
<dbReference type="eggNOG" id="COG4245">
    <property type="taxonomic scope" value="Bacteria"/>
</dbReference>
<accession>U2M362</accession>
<dbReference type="InterPro" id="IPR002035">
    <property type="entry name" value="VWF_A"/>
</dbReference>
<dbReference type="OrthoDB" id="9806395at2"/>
<comment type="caution">
    <text evidence="3">The sequence shown here is derived from an EMBL/GenBank/DDBJ whole genome shotgun (WGS) entry which is preliminary data.</text>
</comment>
<proteinExistence type="predicted"/>
<organism evidence="3 4">
    <name type="scientific">Ruminococcus callidus ATCC 27760</name>
    <dbReference type="NCBI Taxonomy" id="411473"/>
    <lineage>
        <taxon>Bacteria</taxon>
        <taxon>Bacillati</taxon>
        <taxon>Bacillota</taxon>
        <taxon>Clostridia</taxon>
        <taxon>Eubacteriales</taxon>
        <taxon>Oscillospiraceae</taxon>
        <taxon>Ruminococcus</taxon>
    </lineage>
</organism>
<evidence type="ECO:0000313" key="3">
    <source>
        <dbReference type="EMBL" id="ERJ96194.1"/>
    </source>
</evidence>
<feature type="compositionally biased region" description="Acidic residues" evidence="1">
    <location>
        <begin position="273"/>
        <end position="282"/>
    </location>
</feature>
<gene>
    <name evidence="3" type="ORF">RUMCAL_01449</name>
</gene>
<reference evidence="3 4" key="1">
    <citation type="submission" date="2013-07" db="EMBL/GenBank/DDBJ databases">
        <authorList>
            <person name="Weinstock G."/>
            <person name="Sodergren E."/>
            <person name="Wylie T."/>
            <person name="Fulton L."/>
            <person name="Fulton R."/>
            <person name="Fronick C."/>
            <person name="O'Laughlin M."/>
            <person name="Godfrey J."/>
            <person name="Miner T."/>
            <person name="Herter B."/>
            <person name="Appelbaum E."/>
            <person name="Cordes M."/>
            <person name="Lek S."/>
            <person name="Wollam A."/>
            <person name="Pepin K.H."/>
            <person name="Palsikar V.B."/>
            <person name="Mitreva M."/>
            <person name="Wilson R.K."/>
        </authorList>
    </citation>
    <scope>NUCLEOTIDE SEQUENCE [LARGE SCALE GENOMIC DNA]</scope>
    <source>
        <strain evidence="3 4">ATCC 27760</strain>
    </source>
</reference>
<keyword evidence="4" id="KW-1185">Reference proteome</keyword>
<protein>
    <submittedName>
        <fullName evidence="3">von Willebrand factor type A domain protein</fullName>
    </submittedName>
</protein>
<feature type="region of interest" description="Disordered" evidence="1">
    <location>
        <begin position="213"/>
        <end position="235"/>
    </location>
</feature>
<dbReference type="Proteomes" id="UP000016662">
    <property type="component" value="Unassembled WGS sequence"/>
</dbReference>
<dbReference type="AlphaFoldDB" id="U2M362"/>
<dbReference type="SUPFAM" id="SSF53300">
    <property type="entry name" value="vWA-like"/>
    <property type="match status" value="1"/>
</dbReference>
<dbReference type="PROSITE" id="PS50234">
    <property type="entry name" value="VWFA"/>
    <property type="match status" value="1"/>
</dbReference>
<name>U2M362_9FIRM</name>
<dbReference type="RefSeq" id="WP_021682920.1">
    <property type="nucleotide sequence ID" value="NZ_KI260449.1"/>
</dbReference>
<feature type="region of interest" description="Disordered" evidence="1">
    <location>
        <begin position="248"/>
        <end position="282"/>
    </location>
</feature>
<dbReference type="EMBL" id="AWVF01000176">
    <property type="protein sequence ID" value="ERJ96194.1"/>
    <property type="molecule type" value="Genomic_DNA"/>
</dbReference>
<dbReference type="HOGENOM" id="CLU_082324_0_0_9"/>
<dbReference type="SMART" id="SM00327">
    <property type="entry name" value="VWA"/>
    <property type="match status" value="1"/>
</dbReference>
<dbReference type="Gene3D" id="3.40.50.410">
    <property type="entry name" value="von Willebrand factor, type A domain"/>
    <property type="match status" value="1"/>
</dbReference>
<evidence type="ECO:0000313" key="4">
    <source>
        <dbReference type="Proteomes" id="UP000016662"/>
    </source>
</evidence>
<dbReference type="InterPro" id="IPR036465">
    <property type="entry name" value="vWFA_dom_sf"/>
</dbReference>
<dbReference type="Pfam" id="PF00092">
    <property type="entry name" value="VWA"/>
    <property type="match status" value="1"/>
</dbReference>
<dbReference type="STRING" id="411473.RUMCAL_01449"/>
<evidence type="ECO:0000259" key="2">
    <source>
        <dbReference type="PROSITE" id="PS50234"/>
    </source>
</evidence>